<dbReference type="Pfam" id="PF01522">
    <property type="entry name" value="Polysacc_deac_1"/>
    <property type="match status" value="1"/>
</dbReference>
<dbReference type="EMBL" id="BAAASZ010000020">
    <property type="protein sequence ID" value="GAA2443199.1"/>
    <property type="molecule type" value="Genomic_DNA"/>
</dbReference>
<dbReference type="PROSITE" id="PS51677">
    <property type="entry name" value="NODB"/>
    <property type="match status" value="1"/>
</dbReference>
<gene>
    <name evidence="3" type="ORF">GCM10010405_28420</name>
</gene>
<dbReference type="Gene3D" id="3.20.20.370">
    <property type="entry name" value="Glycoside hydrolase/deacetylase"/>
    <property type="match status" value="1"/>
</dbReference>
<dbReference type="Proteomes" id="UP001501638">
    <property type="component" value="Unassembled WGS sequence"/>
</dbReference>
<dbReference type="CDD" id="cd10917">
    <property type="entry name" value="CE4_NodB_like_6s_7s"/>
    <property type="match status" value="1"/>
</dbReference>
<sequence>MTSRTTDRTPRSRSRSSRRPGRLRRLRRLTTSVLLSAGLCLGTLTAAGSAQAVDGTVVTSTQSGGRTVSFTFDDGPDPTHTPRMLEVLRKHGVKATFCLWGDHVRQYPHLVRSIVADGHRLCNHTMSHQDLGGWSQQQIRQNLEQTNAVIRQAAPGAQITYFRAPYGSWGQSPQVAASLGMQPLGWRLAINDWEPPGTSELVRRIVQGVTPGAVVLMHDGGGDRSQTVSAVDQAIPQLKSQGYTFDQPAVR</sequence>
<evidence type="ECO:0000256" key="1">
    <source>
        <dbReference type="SAM" id="MobiDB-lite"/>
    </source>
</evidence>
<dbReference type="PANTHER" id="PTHR10587">
    <property type="entry name" value="GLYCOSYL TRANSFERASE-RELATED"/>
    <property type="match status" value="1"/>
</dbReference>
<evidence type="ECO:0000259" key="2">
    <source>
        <dbReference type="PROSITE" id="PS51677"/>
    </source>
</evidence>
<proteinExistence type="predicted"/>
<evidence type="ECO:0000313" key="4">
    <source>
        <dbReference type="Proteomes" id="UP001501638"/>
    </source>
</evidence>
<dbReference type="InterPro" id="IPR002509">
    <property type="entry name" value="NODB_dom"/>
</dbReference>
<keyword evidence="4" id="KW-1185">Reference proteome</keyword>
<feature type="region of interest" description="Disordered" evidence="1">
    <location>
        <begin position="1"/>
        <end position="21"/>
    </location>
</feature>
<feature type="domain" description="NodB homology" evidence="2">
    <location>
        <begin position="66"/>
        <end position="246"/>
    </location>
</feature>
<comment type="caution">
    <text evidence="3">The sequence shown here is derived from an EMBL/GenBank/DDBJ whole genome shotgun (WGS) entry which is preliminary data.</text>
</comment>
<dbReference type="InterPro" id="IPR011330">
    <property type="entry name" value="Glyco_hydro/deAcase_b/a-brl"/>
</dbReference>
<accession>A0ABP5X2H2</accession>
<evidence type="ECO:0000313" key="3">
    <source>
        <dbReference type="EMBL" id="GAA2443199.1"/>
    </source>
</evidence>
<reference evidence="4" key="1">
    <citation type="journal article" date="2019" name="Int. J. Syst. Evol. Microbiol.">
        <title>The Global Catalogue of Microorganisms (GCM) 10K type strain sequencing project: providing services to taxonomists for standard genome sequencing and annotation.</title>
        <authorList>
            <consortium name="The Broad Institute Genomics Platform"/>
            <consortium name="The Broad Institute Genome Sequencing Center for Infectious Disease"/>
            <person name="Wu L."/>
            <person name="Ma J."/>
        </authorList>
    </citation>
    <scope>NUCLEOTIDE SEQUENCE [LARGE SCALE GENOMIC DNA]</scope>
    <source>
        <strain evidence="4">JCM 6305</strain>
    </source>
</reference>
<feature type="compositionally biased region" description="Basic and acidic residues" evidence="1">
    <location>
        <begin position="1"/>
        <end position="10"/>
    </location>
</feature>
<feature type="compositionally biased region" description="Basic residues" evidence="1">
    <location>
        <begin position="11"/>
        <end position="21"/>
    </location>
</feature>
<dbReference type="RefSeq" id="WP_344322674.1">
    <property type="nucleotide sequence ID" value="NZ_BAAASZ010000020.1"/>
</dbReference>
<name>A0ABP5X2H2_9ACTN</name>
<dbReference type="SUPFAM" id="SSF88713">
    <property type="entry name" value="Glycoside hydrolase/deacetylase"/>
    <property type="match status" value="1"/>
</dbReference>
<dbReference type="InterPro" id="IPR050248">
    <property type="entry name" value="Polysacc_deacetylase_ArnD"/>
</dbReference>
<organism evidence="3 4">
    <name type="scientific">Streptomyces macrosporus</name>
    <dbReference type="NCBI Taxonomy" id="44032"/>
    <lineage>
        <taxon>Bacteria</taxon>
        <taxon>Bacillati</taxon>
        <taxon>Actinomycetota</taxon>
        <taxon>Actinomycetes</taxon>
        <taxon>Kitasatosporales</taxon>
        <taxon>Streptomycetaceae</taxon>
        <taxon>Streptomyces</taxon>
    </lineage>
</organism>
<protein>
    <submittedName>
        <fullName evidence="3">Polysaccharide deacetylase family protein</fullName>
    </submittedName>
</protein>